<proteinExistence type="predicted"/>
<reference evidence="1" key="2">
    <citation type="journal article" date="2010" name="Nature">
        <title>Comparative genomics reveals mobile pathogenicity chromosomes in Fusarium.</title>
        <authorList>
            <person name="Ma L.J."/>
            <person name="van der Does H.C."/>
            <person name="Borkovich K.A."/>
            <person name="Coleman J.J."/>
            <person name="Daboussi M.J."/>
            <person name="Di Pietro A."/>
            <person name="Dufresne M."/>
            <person name="Freitag M."/>
            <person name="Grabherr M."/>
            <person name="Henrissat B."/>
            <person name="Houterman P.M."/>
            <person name="Kang S."/>
            <person name="Shim W.B."/>
            <person name="Woloshuk C."/>
            <person name="Xie X."/>
            <person name="Xu J.R."/>
            <person name="Antoniw J."/>
            <person name="Baker S.E."/>
            <person name="Bluhm B.H."/>
            <person name="Breakspear A."/>
            <person name="Brown D.W."/>
            <person name="Butchko R.A."/>
            <person name="Chapman S."/>
            <person name="Coulson R."/>
            <person name="Coutinho P.M."/>
            <person name="Danchin E.G."/>
            <person name="Diener A."/>
            <person name="Gale L.R."/>
            <person name="Gardiner D.M."/>
            <person name="Goff S."/>
            <person name="Hammond-Kosack K.E."/>
            <person name="Hilburn K."/>
            <person name="Hua-Van A."/>
            <person name="Jonkers W."/>
            <person name="Kazan K."/>
            <person name="Kodira C.D."/>
            <person name="Koehrsen M."/>
            <person name="Kumar L."/>
            <person name="Lee Y.H."/>
            <person name="Li L."/>
            <person name="Manners J.M."/>
            <person name="Miranda-Saavedra D."/>
            <person name="Mukherjee M."/>
            <person name="Park G."/>
            <person name="Park J."/>
            <person name="Park S.Y."/>
            <person name="Proctor R.H."/>
            <person name="Regev A."/>
            <person name="Ruiz-Roldan M.C."/>
            <person name="Sain D."/>
            <person name="Sakthikumar S."/>
            <person name="Sykes S."/>
            <person name="Schwartz D.C."/>
            <person name="Turgeon B.G."/>
            <person name="Wapinski I."/>
            <person name="Yoder O."/>
            <person name="Young S."/>
            <person name="Zeng Q."/>
            <person name="Zhou S."/>
            <person name="Galagan J."/>
            <person name="Cuomo C.A."/>
            <person name="Kistler H.C."/>
            <person name="Rep M."/>
        </authorList>
    </citation>
    <scope>NUCLEOTIDE SEQUENCE [LARGE SCALE GENOMIC DNA]</scope>
    <source>
        <strain evidence="1">4287</strain>
    </source>
</reference>
<dbReference type="Proteomes" id="UP000009097">
    <property type="component" value="Unassembled WGS sequence"/>
</dbReference>
<protein>
    <submittedName>
        <fullName evidence="1">Uncharacterized protein</fullName>
    </submittedName>
</protein>
<dbReference type="KEGG" id="fox:FOXG_20014"/>
<evidence type="ECO:0000313" key="1">
    <source>
        <dbReference type="EMBL" id="KNB08308.1"/>
    </source>
</evidence>
<dbReference type="EMBL" id="DS231706">
    <property type="protein sequence ID" value="KNB08309.1"/>
    <property type="molecule type" value="Genomic_DNA"/>
</dbReference>
<accession>A0A0J9VB07</accession>
<reference evidence="1" key="1">
    <citation type="submission" date="2007-04" db="EMBL/GenBank/DDBJ databases">
        <authorList>
            <consortium name="The Broad Institute Genome Sequencing Platform"/>
            <person name="Birren B."/>
            <person name="Lander E."/>
            <person name="Galagan J."/>
            <person name="Nusbaum C."/>
            <person name="Devon K."/>
            <person name="Ma L.-J."/>
            <person name="Jaffe D."/>
            <person name="Butler J."/>
            <person name="Alvarez P."/>
            <person name="Gnerre S."/>
            <person name="Grabherr M."/>
            <person name="Kleber M."/>
            <person name="Mauceli E."/>
            <person name="Brockman W."/>
            <person name="MacCallum I.A."/>
            <person name="Young S."/>
            <person name="LaButti K."/>
            <person name="DeCaprio D."/>
            <person name="Crawford M."/>
            <person name="Koehrsen M."/>
            <person name="Engels R."/>
            <person name="Montgomery P."/>
            <person name="Pearson M."/>
            <person name="Howarth C."/>
            <person name="Larson L."/>
            <person name="White J."/>
            <person name="O'Leary S."/>
            <person name="Kodira C."/>
            <person name="Zeng Q."/>
            <person name="Yandava C."/>
            <person name="Alvarado L."/>
            <person name="Kistler C."/>
            <person name="Shim W.-B."/>
            <person name="Kang S."/>
            <person name="Woloshuk C."/>
        </authorList>
    </citation>
    <scope>NUCLEOTIDE SEQUENCE</scope>
    <source>
        <strain evidence="1">4287</strain>
    </source>
</reference>
<dbReference type="RefSeq" id="XP_018246354.1">
    <property type="nucleotide sequence ID" value="XM_018400279.1"/>
</dbReference>
<evidence type="ECO:0000313" key="2">
    <source>
        <dbReference type="Proteomes" id="UP000009097"/>
    </source>
</evidence>
<dbReference type="RefSeq" id="XP_018246353.1">
    <property type="nucleotide sequence ID" value="XM_018400278.1"/>
</dbReference>
<sequence length="127" mass="14220">MVWLSSEWTTAGPSDPTPFLPPLPMHLHTVPNNLMGISYLLNHECRSLIREMLCTSCPVRFNVGHGHPLPAAVTTQFKLSIIHRALSFAISSCVQVTESAEFTYIFPAYTNFKSQRSKTSCQPSYFS</sequence>
<dbReference type="AlphaFoldDB" id="A0A0J9VB07"/>
<dbReference type="VEuPathDB" id="FungiDB:FOXG_20014"/>
<organism evidence="1 2">
    <name type="scientific">Fusarium oxysporum f. sp. lycopersici (strain 4287 / CBS 123668 / FGSC 9935 / NRRL 34936)</name>
    <name type="common">Fusarium vascular wilt of tomato</name>
    <dbReference type="NCBI Taxonomy" id="426428"/>
    <lineage>
        <taxon>Eukaryota</taxon>
        <taxon>Fungi</taxon>
        <taxon>Dikarya</taxon>
        <taxon>Ascomycota</taxon>
        <taxon>Pezizomycotina</taxon>
        <taxon>Sordariomycetes</taxon>
        <taxon>Hypocreomycetidae</taxon>
        <taxon>Hypocreales</taxon>
        <taxon>Nectriaceae</taxon>
        <taxon>Fusarium</taxon>
        <taxon>Fusarium oxysporum species complex</taxon>
    </lineage>
</organism>
<dbReference type="EMBL" id="DS231706">
    <property type="protein sequence ID" value="KNB08308.1"/>
    <property type="molecule type" value="Genomic_DNA"/>
</dbReference>
<gene>
    <name evidence="1" type="ORF">FOXG_20014</name>
</gene>
<name>A0A0J9VB07_FUSO4</name>
<dbReference type="GeneID" id="28960720"/>